<gene>
    <name evidence="1" type="ORF">H6D15_02795</name>
</gene>
<name>A0AA40ZRB9_9BACT</name>
<comment type="caution">
    <text evidence="1">The sequence shown here is derived from an EMBL/GenBank/DDBJ whole genome shotgun (WGS) entry which is preliminary data.</text>
</comment>
<evidence type="ECO:0000313" key="2">
    <source>
        <dbReference type="Proteomes" id="UP000698924"/>
    </source>
</evidence>
<dbReference type="EMBL" id="JACJMO010000002">
    <property type="protein sequence ID" value="MBM6856541.1"/>
    <property type="molecule type" value="Genomic_DNA"/>
</dbReference>
<dbReference type="AlphaFoldDB" id="A0AA40ZRB9"/>
<dbReference type="Proteomes" id="UP000698924">
    <property type="component" value="Unassembled WGS sequence"/>
</dbReference>
<protein>
    <submittedName>
        <fullName evidence="1">Uncharacterized protein</fullName>
    </submittedName>
</protein>
<organism evidence="1 2">
    <name type="scientific">Caecibacteroides pullorum</name>
    <dbReference type="NCBI Taxonomy" id="2725562"/>
    <lineage>
        <taxon>Bacteria</taxon>
        <taxon>Pseudomonadati</taxon>
        <taxon>Bacteroidota</taxon>
        <taxon>Bacteroidia</taxon>
        <taxon>Bacteroidales</taxon>
        <taxon>Bacteroidaceae</taxon>
        <taxon>Caecibacteroides</taxon>
    </lineage>
</organism>
<dbReference type="RefSeq" id="WP_204971027.1">
    <property type="nucleotide sequence ID" value="NZ_JAAZTS010000002.1"/>
</dbReference>
<proteinExistence type="predicted"/>
<sequence length="142" mass="16636">MEFKSQIATTREQAEQLLTLGLKPETADMSIPIKDNPNLYCSARPYNDWNGYWKHNRFVIPAWSLSRLLELIPKSIEQVNRPNADLDINSDGQCWFVTYVEFGYDVKHQEMKRDLFDSVISMISWLIANGHFYIEYLKGDIK</sequence>
<evidence type="ECO:0000313" key="1">
    <source>
        <dbReference type="EMBL" id="MBM6856541.1"/>
    </source>
</evidence>
<reference evidence="1 2" key="1">
    <citation type="journal article" date="2021" name="Sci. Rep.">
        <title>The distribution of antibiotic resistance genes in chicken gut microbiota commensals.</title>
        <authorList>
            <person name="Juricova H."/>
            <person name="Matiasovicova J."/>
            <person name="Kubasova T."/>
            <person name="Cejkova D."/>
            <person name="Rychlik I."/>
        </authorList>
    </citation>
    <scope>NUCLEOTIDE SEQUENCE [LARGE SCALE GENOMIC DNA]</scope>
    <source>
        <strain evidence="1 2">An421</strain>
    </source>
</reference>
<accession>A0AA40ZRB9</accession>
<keyword evidence="2" id="KW-1185">Reference proteome</keyword>